<comment type="caution">
    <text evidence="9">The sequence shown here is derived from an EMBL/GenBank/DDBJ whole genome shotgun (WGS) entry which is preliminary data.</text>
</comment>
<dbReference type="Gene3D" id="3.40.30.10">
    <property type="entry name" value="Glutaredoxin"/>
    <property type="match status" value="1"/>
</dbReference>
<sequence>MASTLAAAAQTAHSIATSILGRAQIQPGAAIPASADLKENAADATIQLDLTGKNIIIGVPGAFTGTCSRQIPPYIKAYDEFKAKGVNNIYVIAVNDVFVTQAWKENLAPQGTKVQFIADDKAAFTGSIGLLFDASARLGGPRSKRYAIVVDDGKVGSIAVEEVPSDLKVTDATTILALL</sequence>
<accession>A0A9P5X9U2</accession>
<keyword evidence="10" id="KW-1185">Reference proteome</keyword>
<comment type="similarity">
    <text evidence="1 7">Belongs to the peroxiredoxin family. Prx5 subfamily.</text>
</comment>
<feature type="domain" description="Thioredoxin" evidence="8">
    <location>
        <begin position="25"/>
        <end position="179"/>
    </location>
</feature>
<dbReference type="Pfam" id="PF08534">
    <property type="entry name" value="Redoxin"/>
    <property type="match status" value="1"/>
</dbReference>
<dbReference type="AlphaFoldDB" id="A0A9P5X9U2"/>
<evidence type="ECO:0000256" key="4">
    <source>
        <dbReference type="ARBA" id="ARBA00023002"/>
    </source>
</evidence>
<dbReference type="InterPro" id="IPR013740">
    <property type="entry name" value="Redoxin"/>
</dbReference>
<evidence type="ECO:0000256" key="6">
    <source>
        <dbReference type="PIRSR" id="PIRSR637944-1"/>
    </source>
</evidence>
<evidence type="ECO:0000256" key="3">
    <source>
        <dbReference type="ARBA" id="ARBA00022862"/>
    </source>
</evidence>
<dbReference type="CDD" id="cd03013">
    <property type="entry name" value="PRX5_like"/>
    <property type="match status" value="1"/>
</dbReference>
<dbReference type="GO" id="GO:0008379">
    <property type="term" value="F:thioredoxin peroxidase activity"/>
    <property type="evidence" value="ECO:0007669"/>
    <property type="project" value="InterPro"/>
</dbReference>
<dbReference type="GO" id="GO:0042744">
    <property type="term" value="P:hydrogen peroxide catabolic process"/>
    <property type="evidence" value="ECO:0007669"/>
    <property type="project" value="TreeGrafter"/>
</dbReference>
<dbReference type="InterPro" id="IPR013766">
    <property type="entry name" value="Thioredoxin_domain"/>
</dbReference>
<organism evidence="9 10">
    <name type="scientific">Macrolepiota fuliginosa MF-IS2</name>
    <dbReference type="NCBI Taxonomy" id="1400762"/>
    <lineage>
        <taxon>Eukaryota</taxon>
        <taxon>Fungi</taxon>
        <taxon>Dikarya</taxon>
        <taxon>Basidiomycota</taxon>
        <taxon>Agaricomycotina</taxon>
        <taxon>Agaricomycetes</taxon>
        <taxon>Agaricomycetidae</taxon>
        <taxon>Agaricales</taxon>
        <taxon>Agaricineae</taxon>
        <taxon>Agaricaceae</taxon>
        <taxon>Macrolepiota</taxon>
    </lineage>
</organism>
<proteinExistence type="inferred from homology"/>
<evidence type="ECO:0000259" key="8">
    <source>
        <dbReference type="PROSITE" id="PS51352"/>
    </source>
</evidence>
<evidence type="ECO:0000256" key="2">
    <source>
        <dbReference type="ARBA" id="ARBA00022559"/>
    </source>
</evidence>
<evidence type="ECO:0000313" key="9">
    <source>
        <dbReference type="EMBL" id="KAF9447088.1"/>
    </source>
</evidence>
<keyword evidence="4 7" id="KW-0560">Oxidoreductase</keyword>
<dbReference type="PANTHER" id="PTHR10430">
    <property type="entry name" value="PEROXIREDOXIN"/>
    <property type="match status" value="1"/>
</dbReference>
<evidence type="ECO:0000256" key="7">
    <source>
        <dbReference type="RuleBase" id="RU366011"/>
    </source>
</evidence>
<comment type="function">
    <text evidence="7">Thiol-specific peroxidase that catalyzes the reduction of hydrogen peroxide and organic hydroperoxides to water and alcohols, respectively. Plays a role in cell protection against oxidative stress by detoxifying peroxides.</text>
</comment>
<reference evidence="9" key="1">
    <citation type="submission" date="2020-11" db="EMBL/GenBank/DDBJ databases">
        <authorList>
            <consortium name="DOE Joint Genome Institute"/>
            <person name="Ahrendt S."/>
            <person name="Riley R."/>
            <person name="Andreopoulos W."/>
            <person name="Labutti K."/>
            <person name="Pangilinan J."/>
            <person name="Ruiz-Duenas F.J."/>
            <person name="Barrasa J.M."/>
            <person name="Sanchez-Garcia M."/>
            <person name="Camarero S."/>
            <person name="Miyauchi S."/>
            <person name="Serrano A."/>
            <person name="Linde D."/>
            <person name="Babiker R."/>
            <person name="Drula E."/>
            <person name="Ayuso-Fernandez I."/>
            <person name="Pacheco R."/>
            <person name="Padilla G."/>
            <person name="Ferreira P."/>
            <person name="Barriuso J."/>
            <person name="Kellner H."/>
            <person name="Castanera R."/>
            <person name="Alfaro M."/>
            <person name="Ramirez L."/>
            <person name="Pisabarro A.G."/>
            <person name="Kuo A."/>
            <person name="Tritt A."/>
            <person name="Lipzen A."/>
            <person name="He G."/>
            <person name="Yan M."/>
            <person name="Ng V."/>
            <person name="Cullen D."/>
            <person name="Martin F."/>
            <person name="Rosso M.-N."/>
            <person name="Henrissat B."/>
            <person name="Hibbett D."/>
            <person name="Martinez A.T."/>
            <person name="Grigoriev I.V."/>
        </authorList>
    </citation>
    <scope>NUCLEOTIDE SEQUENCE</scope>
    <source>
        <strain evidence="9">MF-IS2</strain>
    </source>
</reference>
<dbReference type="GO" id="GO:0045454">
    <property type="term" value="P:cell redox homeostasis"/>
    <property type="evidence" value="ECO:0007669"/>
    <property type="project" value="TreeGrafter"/>
</dbReference>
<evidence type="ECO:0000256" key="5">
    <source>
        <dbReference type="ARBA" id="ARBA00023284"/>
    </source>
</evidence>
<dbReference type="EMBL" id="MU151216">
    <property type="protein sequence ID" value="KAF9447088.1"/>
    <property type="molecule type" value="Genomic_DNA"/>
</dbReference>
<keyword evidence="2 7" id="KW-0575">Peroxidase</keyword>
<dbReference type="InterPro" id="IPR036249">
    <property type="entry name" value="Thioredoxin-like_sf"/>
</dbReference>
<name>A0A9P5X9U2_9AGAR</name>
<dbReference type="Proteomes" id="UP000807342">
    <property type="component" value="Unassembled WGS sequence"/>
</dbReference>
<dbReference type="GO" id="GO:0005739">
    <property type="term" value="C:mitochondrion"/>
    <property type="evidence" value="ECO:0007669"/>
    <property type="project" value="TreeGrafter"/>
</dbReference>
<evidence type="ECO:0000256" key="1">
    <source>
        <dbReference type="ARBA" id="ARBA00010505"/>
    </source>
</evidence>
<protein>
    <submittedName>
        <fullName evidence="9">Redoxin</fullName>
    </submittedName>
</protein>
<dbReference type="SUPFAM" id="SSF52833">
    <property type="entry name" value="Thioredoxin-like"/>
    <property type="match status" value="1"/>
</dbReference>
<dbReference type="GO" id="GO:0034599">
    <property type="term" value="P:cellular response to oxidative stress"/>
    <property type="evidence" value="ECO:0007669"/>
    <property type="project" value="InterPro"/>
</dbReference>
<evidence type="ECO:0000313" key="10">
    <source>
        <dbReference type="Proteomes" id="UP000807342"/>
    </source>
</evidence>
<dbReference type="OrthoDB" id="1882547at2759"/>
<keyword evidence="3 7" id="KW-0049">Antioxidant</keyword>
<dbReference type="InterPro" id="IPR037944">
    <property type="entry name" value="PRX5-like"/>
</dbReference>
<feature type="active site" description="Cysteine sulfenic acid (-SOH) intermediate" evidence="6">
    <location>
        <position position="67"/>
    </location>
</feature>
<dbReference type="PANTHER" id="PTHR10430:SF39">
    <property type="entry name" value="PEROXISOMAL MEMBRANE ASSOCIATED PROTEIN 20"/>
    <property type="match status" value="1"/>
</dbReference>
<dbReference type="GO" id="GO:0005829">
    <property type="term" value="C:cytosol"/>
    <property type="evidence" value="ECO:0007669"/>
    <property type="project" value="TreeGrafter"/>
</dbReference>
<dbReference type="PROSITE" id="PS51352">
    <property type="entry name" value="THIOREDOXIN_2"/>
    <property type="match status" value="1"/>
</dbReference>
<gene>
    <name evidence="9" type="ORF">P691DRAFT_782880</name>
</gene>
<dbReference type="GO" id="GO:0005777">
    <property type="term" value="C:peroxisome"/>
    <property type="evidence" value="ECO:0007669"/>
    <property type="project" value="TreeGrafter"/>
</dbReference>
<keyword evidence="5 7" id="KW-0676">Redox-active center</keyword>